<keyword evidence="3" id="KW-1185">Reference proteome</keyword>
<dbReference type="Proteomes" id="UP000533639">
    <property type="component" value="Unassembled WGS sequence"/>
</dbReference>
<feature type="domain" description="DUF6896" evidence="1">
    <location>
        <begin position="87"/>
        <end position="192"/>
    </location>
</feature>
<dbReference type="Pfam" id="PF21837">
    <property type="entry name" value="DUF6896"/>
    <property type="match status" value="1"/>
</dbReference>
<comment type="caution">
    <text evidence="2">The sequence shown here is derived from an EMBL/GenBank/DDBJ whole genome shotgun (WGS) entry which is preliminary data.</text>
</comment>
<reference evidence="2 3" key="1">
    <citation type="submission" date="2020-06" db="EMBL/GenBank/DDBJ databases">
        <authorList>
            <person name="Criscuolo A."/>
        </authorList>
    </citation>
    <scope>NUCLEOTIDE SEQUENCE [LARGE SCALE GENOMIC DNA]</scope>
    <source>
        <strain evidence="2">PXU-55</strain>
    </source>
</reference>
<evidence type="ECO:0000313" key="3">
    <source>
        <dbReference type="Proteomes" id="UP000533639"/>
    </source>
</evidence>
<organism evidence="2 3">
    <name type="scientific">Flavobacterium panici</name>
    <dbReference type="NCBI Taxonomy" id="2654843"/>
    <lineage>
        <taxon>Bacteria</taxon>
        <taxon>Pseudomonadati</taxon>
        <taxon>Bacteroidota</taxon>
        <taxon>Flavobacteriia</taxon>
        <taxon>Flavobacteriales</taxon>
        <taxon>Flavobacteriaceae</taxon>
        <taxon>Flavobacterium</taxon>
    </lineage>
</organism>
<dbReference type="AlphaFoldDB" id="A0A9N8J358"/>
<name>A0A9N8J358_9FLAO</name>
<proteinExistence type="predicted"/>
<protein>
    <recommendedName>
        <fullName evidence="1">DUF6896 domain-containing protein</fullName>
    </recommendedName>
</protein>
<evidence type="ECO:0000259" key="1">
    <source>
        <dbReference type="Pfam" id="PF21837"/>
    </source>
</evidence>
<accession>A0A9N8J358</accession>
<dbReference type="InterPro" id="IPR054191">
    <property type="entry name" value="DUF6896"/>
</dbReference>
<dbReference type="EMBL" id="CAIJDE010000047">
    <property type="protein sequence ID" value="CAC9975340.1"/>
    <property type="molecule type" value="Genomic_DNA"/>
</dbReference>
<dbReference type="RefSeq" id="WP_180858799.1">
    <property type="nucleotide sequence ID" value="NZ_CAIJDE010000047.1"/>
</dbReference>
<evidence type="ECO:0000313" key="2">
    <source>
        <dbReference type="EMBL" id="CAC9975340.1"/>
    </source>
</evidence>
<gene>
    <name evidence="2" type="ORF">FLAPXU55_03053</name>
</gene>
<sequence>MKRTTEIITINSIDQIPSLEEIRKIPRTKTLKIIFENSVQNQRESIGQNFKKQLQGFQVGIHLLNPEINIAKLITDQEIEEHQLFFENCAKDYRELGEKLIFKLAEQLKITINSDCPWITFNQFLKNNKQAGKFEEWRYFFHGFHCGFENKKTGQMIEVPLVFGLEFGDLDPYFFTNFIKSTPHYKPLPMKIYEDYADGVRINEKMLSLGKFEHINSNFKNHTGIVVTDREKIEIKEYIPEEQTAKRKFSFWKFTRRKF</sequence>